<dbReference type="CDD" id="cd07983">
    <property type="entry name" value="LPLAT_DUF374-like"/>
    <property type="match status" value="1"/>
</dbReference>
<accession>A0A225D3X2</accession>
<reference evidence="3" key="1">
    <citation type="submission" date="2017-06" db="EMBL/GenBank/DDBJ databases">
        <title>Genome analysis of Fimbriiglobus ruber SP5, the first member of the order Planctomycetales with confirmed chitinolytic capability.</title>
        <authorList>
            <person name="Ravin N.V."/>
            <person name="Rakitin A.L."/>
            <person name="Ivanova A.A."/>
            <person name="Beletsky A.V."/>
            <person name="Kulichevskaya I.S."/>
            <person name="Mardanov A.V."/>
            <person name="Dedysh S.N."/>
        </authorList>
    </citation>
    <scope>NUCLEOTIDE SEQUENCE [LARGE SCALE GENOMIC DNA]</scope>
    <source>
        <strain evidence="3">SP5</strain>
    </source>
</reference>
<sequence>MKIRNKRLIAAAGWLGSKTILGLLSTLRFELRHESKVVGPVDVLPPETRYIYLFWHENLLLPHIAFGHPSLSVLISKHADGQLLSSLIRAVGMGTVFGSTNRGGVEAVKGLVNGTSGTRHLVITPDGPRGPRRQVQAGVVYIASRTGMEIVPVGIGYDRPWRAGSWDRFAIPRPGSRARMVTAGSIAVPAGLRSAQLEPYRVMVQAEMDRLATVAERWAETNRYNAPEASEVKS</sequence>
<evidence type="ECO:0000313" key="2">
    <source>
        <dbReference type="EMBL" id="OWK36301.1"/>
    </source>
</evidence>
<feature type="domain" description="DUF374" evidence="1">
    <location>
        <begin position="67"/>
        <end position="132"/>
    </location>
</feature>
<dbReference type="SUPFAM" id="SSF69593">
    <property type="entry name" value="Glycerol-3-phosphate (1)-acyltransferase"/>
    <property type="match status" value="1"/>
</dbReference>
<protein>
    <submittedName>
        <fullName evidence="2">Putative lipoprotein</fullName>
    </submittedName>
</protein>
<keyword evidence="2" id="KW-0449">Lipoprotein</keyword>
<dbReference type="RefSeq" id="WP_161967978.1">
    <property type="nucleotide sequence ID" value="NZ_NIDE01000017.1"/>
</dbReference>
<dbReference type="AlphaFoldDB" id="A0A225D3X2"/>
<dbReference type="Pfam" id="PF04028">
    <property type="entry name" value="DUF374"/>
    <property type="match status" value="1"/>
</dbReference>
<dbReference type="InterPro" id="IPR007172">
    <property type="entry name" value="DUF374"/>
</dbReference>
<comment type="caution">
    <text evidence="2">The sequence shown here is derived from an EMBL/GenBank/DDBJ whole genome shotgun (WGS) entry which is preliminary data.</text>
</comment>
<evidence type="ECO:0000313" key="3">
    <source>
        <dbReference type="Proteomes" id="UP000214646"/>
    </source>
</evidence>
<dbReference type="EMBL" id="NIDE01000017">
    <property type="protein sequence ID" value="OWK36301.1"/>
    <property type="molecule type" value="Genomic_DNA"/>
</dbReference>
<proteinExistence type="predicted"/>
<dbReference type="OrthoDB" id="9810508at2"/>
<gene>
    <name evidence="2" type="ORF">FRUB_08864</name>
</gene>
<evidence type="ECO:0000259" key="1">
    <source>
        <dbReference type="Pfam" id="PF04028"/>
    </source>
</evidence>
<keyword evidence="3" id="KW-1185">Reference proteome</keyword>
<organism evidence="2 3">
    <name type="scientific">Fimbriiglobus ruber</name>
    <dbReference type="NCBI Taxonomy" id="1908690"/>
    <lineage>
        <taxon>Bacteria</taxon>
        <taxon>Pseudomonadati</taxon>
        <taxon>Planctomycetota</taxon>
        <taxon>Planctomycetia</taxon>
        <taxon>Gemmatales</taxon>
        <taxon>Gemmataceae</taxon>
        <taxon>Fimbriiglobus</taxon>
    </lineage>
</organism>
<name>A0A225D3X2_9BACT</name>
<dbReference type="Proteomes" id="UP000214646">
    <property type="component" value="Unassembled WGS sequence"/>
</dbReference>